<dbReference type="Gene3D" id="1.10.287.130">
    <property type="match status" value="1"/>
</dbReference>
<dbReference type="Gene3D" id="3.30.565.10">
    <property type="entry name" value="Histidine kinase-like ATPase, C-terminal domain"/>
    <property type="match status" value="1"/>
</dbReference>
<keyword evidence="10" id="KW-0812">Transmembrane</keyword>
<feature type="compositionally biased region" description="Pro residues" evidence="9">
    <location>
        <begin position="168"/>
        <end position="181"/>
    </location>
</feature>
<sequence>MAPSLFETTTPRRARPSQRIRVGFLAVGLSLAIVLVSVTLSSFLGARALSEAVTRGQAAVIRSGLSDIQHGWKRDPTQAELEAVVAELEQLEQLELGIRYVAVLHADGSGPRIGTPSRSLDPAELKGLAHDEVVELGEVVIVVVPLAPGAHRHGGPGLGPPERRGPPPDHLGPPPARPGPPGHLIVEFEPIMRAELLTRSRRELGVGVTGAALMLLASLGFWRLSHQAERAEQRLAAQRQLAALGEMSAVLAHELRNPLASLKGHAQLLVEQLEGSPAHPRAQRKAERVVSEARRLEDLTHGLLAFVRVGEIVRERTSPVAIVESAAIDLDRDRVQLITSSAPRTWPLDGPRMQQVLANLIDNALQAAPDQPVEVEITQAHGMLEFMVRDRGPGVPADQREQIFAPFHTTRTRGTGLGLAVARRIVELHAGEITVTDNPGGGAVFTVRVRTESA</sequence>
<comment type="catalytic activity">
    <reaction evidence="1">
        <text>ATP + protein L-histidine = ADP + protein N-phospho-L-histidine.</text>
        <dbReference type="EC" id="2.7.13.3"/>
    </reaction>
</comment>
<dbReference type="SMART" id="SM00388">
    <property type="entry name" value="HisKA"/>
    <property type="match status" value="1"/>
</dbReference>
<dbReference type="PROSITE" id="PS50109">
    <property type="entry name" value="HIS_KIN"/>
    <property type="match status" value="1"/>
</dbReference>
<dbReference type="AlphaFoldDB" id="A0A2S9YM60"/>
<dbReference type="InterPro" id="IPR050351">
    <property type="entry name" value="BphY/WalK/GraS-like"/>
</dbReference>
<dbReference type="EMBL" id="PVNL01000080">
    <property type="protein sequence ID" value="PRQ06185.1"/>
    <property type="molecule type" value="Genomic_DNA"/>
</dbReference>
<evidence type="ECO:0000256" key="9">
    <source>
        <dbReference type="SAM" id="MobiDB-lite"/>
    </source>
</evidence>
<dbReference type="Proteomes" id="UP000238823">
    <property type="component" value="Unassembled WGS sequence"/>
</dbReference>
<dbReference type="CDD" id="cd00075">
    <property type="entry name" value="HATPase"/>
    <property type="match status" value="1"/>
</dbReference>
<dbReference type="InterPro" id="IPR004358">
    <property type="entry name" value="Sig_transdc_His_kin-like_C"/>
</dbReference>
<proteinExistence type="predicted"/>
<evidence type="ECO:0000313" key="13">
    <source>
        <dbReference type="Proteomes" id="UP000238823"/>
    </source>
</evidence>
<dbReference type="SUPFAM" id="SSF55874">
    <property type="entry name" value="ATPase domain of HSP90 chaperone/DNA topoisomerase II/histidine kinase"/>
    <property type="match status" value="1"/>
</dbReference>
<evidence type="ECO:0000256" key="1">
    <source>
        <dbReference type="ARBA" id="ARBA00000085"/>
    </source>
</evidence>
<keyword evidence="6" id="KW-0418">Kinase</keyword>
<accession>A0A2S9YM60</accession>
<dbReference type="Pfam" id="PF02518">
    <property type="entry name" value="HATPase_c"/>
    <property type="match status" value="1"/>
</dbReference>
<evidence type="ECO:0000256" key="8">
    <source>
        <dbReference type="ARBA" id="ARBA00023012"/>
    </source>
</evidence>
<keyword evidence="7" id="KW-0067">ATP-binding</keyword>
<dbReference type="OrthoDB" id="9805967at2"/>
<dbReference type="InterPro" id="IPR003594">
    <property type="entry name" value="HATPase_dom"/>
</dbReference>
<feature type="region of interest" description="Disordered" evidence="9">
    <location>
        <begin position="152"/>
        <end position="182"/>
    </location>
</feature>
<keyword evidence="10" id="KW-0472">Membrane</keyword>
<evidence type="ECO:0000256" key="2">
    <source>
        <dbReference type="ARBA" id="ARBA00012438"/>
    </source>
</evidence>
<dbReference type="SUPFAM" id="SSF47384">
    <property type="entry name" value="Homodimeric domain of signal transducing histidine kinase"/>
    <property type="match status" value="1"/>
</dbReference>
<dbReference type="CDD" id="cd00082">
    <property type="entry name" value="HisKA"/>
    <property type="match status" value="1"/>
</dbReference>
<keyword evidence="3" id="KW-0597">Phosphoprotein</keyword>
<keyword evidence="8" id="KW-0902">Two-component regulatory system</keyword>
<dbReference type="EC" id="2.7.13.3" evidence="2"/>
<dbReference type="Pfam" id="PF00512">
    <property type="entry name" value="HisKA"/>
    <property type="match status" value="1"/>
</dbReference>
<dbReference type="GO" id="GO:0005524">
    <property type="term" value="F:ATP binding"/>
    <property type="evidence" value="ECO:0007669"/>
    <property type="project" value="UniProtKB-KW"/>
</dbReference>
<dbReference type="InterPro" id="IPR036097">
    <property type="entry name" value="HisK_dim/P_sf"/>
</dbReference>
<keyword evidence="4 12" id="KW-0808">Transferase</keyword>
<gene>
    <name evidence="12" type="primary">zraS_4</name>
    <name evidence="12" type="ORF">ENSA7_41030</name>
</gene>
<evidence type="ECO:0000256" key="6">
    <source>
        <dbReference type="ARBA" id="ARBA00022777"/>
    </source>
</evidence>
<keyword evidence="5" id="KW-0547">Nucleotide-binding</keyword>
<organism evidence="12 13">
    <name type="scientific">Enhygromyxa salina</name>
    <dbReference type="NCBI Taxonomy" id="215803"/>
    <lineage>
        <taxon>Bacteria</taxon>
        <taxon>Pseudomonadati</taxon>
        <taxon>Myxococcota</taxon>
        <taxon>Polyangia</taxon>
        <taxon>Nannocystales</taxon>
        <taxon>Nannocystaceae</taxon>
        <taxon>Enhygromyxa</taxon>
    </lineage>
</organism>
<dbReference type="GO" id="GO:0000155">
    <property type="term" value="F:phosphorelay sensor kinase activity"/>
    <property type="evidence" value="ECO:0007669"/>
    <property type="project" value="InterPro"/>
</dbReference>
<evidence type="ECO:0000313" key="12">
    <source>
        <dbReference type="EMBL" id="PRQ06185.1"/>
    </source>
</evidence>
<dbReference type="PRINTS" id="PR00344">
    <property type="entry name" value="BCTRLSENSOR"/>
</dbReference>
<feature type="domain" description="Histidine kinase" evidence="11">
    <location>
        <begin position="250"/>
        <end position="453"/>
    </location>
</feature>
<dbReference type="PANTHER" id="PTHR42878">
    <property type="entry name" value="TWO-COMPONENT HISTIDINE KINASE"/>
    <property type="match status" value="1"/>
</dbReference>
<dbReference type="GO" id="GO:0007234">
    <property type="term" value="P:osmosensory signaling via phosphorelay pathway"/>
    <property type="evidence" value="ECO:0007669"/>
    <property type="project" value="TreeGrafter"/>
</dbReference>
<name>A0A2S9YM60_9BACT</name>
<evidence type="ECO:0000259" key="11">
    <source>
        <dbReference type="PROSITE" id="PS50109"/>
    </source>
</evidence>
<dbReference type="GO" id="GO:0030295">
    <property type="term" value="F:protein kinase activator activity"/>
    <property type="evidence" value="ECO:0007669"/>
    <property type="project" value="TreeGrafter"/>
</dbReference>
<reference evidence="12 13" key="1">
    <citation type="submission" date="2018-03" db="EMBL/GenBank/DDBJ databases">
        <title>Draft Genome Sequences of the Obligatory Marine Myxobacteria Enhygromyxa salina SWB007.</title>
        <authorList>
            <person name="Poehlein A."/>
            <person name="Moghaddam J.A."/>
            <person name="Harms H."/>
            <person name="Alanjari M."/>
            <person name="Koenig G.M."/>
            <person name="Daniel R."/>
            <person name="Schaeberle T.F."/>
        </authorList>
    </citation>
    <scope>NUCLEOTIDE SEQUENCE [LARGE SCALE GENOMIC DNA]</scope>
    <source>
        <strain evidence="12 13">SWB007</strain>
    </source>
</reference>
<keyword evidence="10" id="KW-1133">Transmembrane helix</keyword>
<evidence type="ECO:0000256" key="10">
    <source>
        <dbReference type="SAM" id="Phobius"/>
    </source>
</evidence>
<evidence type="ECO:0000256" key="3">
    <source>
        <dbReference type="ARBA" id="ARBA00022553"/>
    </source>
</evidence>
<dbReference type="SMART" id="SM00387">
    <property type="entry name" value="HATPase_c"/>
    <property type="match status" value="1"/>
</dbReference>
<protein>
    <recommendedName>
        <fullName evidence="2">histidine kinase</fullName>
        <ecNumber evidence="2">2.7.13.3</ecNumber>
    </recommendedName>
</protein>
<dbReference type="PANTHER" id="PTHR42878:SF7">
    <property type="entry name" value="SENSOR HISTIDINE KINASE GLRK"/>
    <property type="match status" value="1"/>
</dbReference>
<comment type="caution">
    <text evidence="12">The sequence shown here is derived from an EMBL/GenBank/DDBJ whole genome shotgun (WGS) entry which is preliminary data.</text>
</comment>
<dbReference type="GO" id="GO:0000156">
    <property type="term" value="F:phosphorelay response regulator activity"/>
    <property type="evidence" value="ECO:0007669"/>
    <property type="project" value="TreeGrafter"/>
</dbReference>
<evidence type="ECO:0000256" key="4">
    <source>
        <dbReference type="ARBA" id="ARBA00022679"/>
    </source>
</evidence>
<dbReference type="InterPro" id="IPR036890">
    <property type="entry name" value="HATPase_C_sf"/>
</dbReference>
<dbReference type="RefSeq" id="WP_106091056.1">
    <property type="nucleotide sequence ID" value="NZ_PVNL01000080.1"/>
</dbReference>
<dbReference type="InterPro" id="IPR003661">
    <property type="entry name" value="HisK_dim/P_dom"/>
</dbReference>
<feature type="transmembrane region" description="Helical" evidence="10">
    <location>
        <begin position="20"/>
        <end position="46"/>
    </location>
</feature>
<evidence type="ECO:0000256" key="5">
    <source>
        <dbReference type="ARBA" id="ARBA00022741"/>
    </source>
</evidence>
<evidence type="ECO:0000256" key="7">
    <source>
        <dbReference type="ARBA" id="ARBA00022840"/>
    </source>
</evidence>
<dbReference type="InterPro" id="IPR005467">
    <property type="entry name" value="His_kinase_dom"/>
</dbReference>